<proteinExistence type="predicted"/>
<dbReference type="Proteomes" id="UP000276349">
    <property type="component" value="Unassembled WGS sequence"/>
</dbReference>
<name>A0A3S0HHV3_9BACI</name>
<evidence type="ECO:0000313" key="1">
    <source>
        <dbReference type="EMBL" id="RTQ92097.1"/>
    </source>
</evidence>
<accession>A0A3S0HHV3</accession>
<dbReference type="OrthoDB" id="2738349at2"/>
<evidence type="ECO:0000313" key="2">
    <source>
        <dbReference type="Proteomes" id="UP000276349"/>
    </source>
</evidence>
<comment type="caution">
    <text evidence="1">The sequence shown here is derived from an EMBL/GenBank/DDBJ whole genome shotgun (WGS) entry which is preliminary data.</text>
</comment>
<sequence length="121" mass="14481">MKNVIDFISIKKSKQSEQLEKVFRKGNSLKSPIEINKLVEEKSLVLQDHKLFLAFLGYLRERKIEPSTIFKDVLKYPKHQFEQKYEMKWSSVVQFCFTFLTILKENDPKQYELFITNISDK</sequence>
<gene>
    <name evidence="1" type="ORF">EKG35_12480</name>
</gene>
<dbReference type="RefSeq" id="WP_126294796.1">
    <property type="nucleotide sequence ID" value="NZ_CP155468.1"/>
</dbReference>
<dbReference type="EMBL" id="RXNR01000034">
    <property type="protein sequence ID" value="RTQ92097.1"/>
    <property type="molecule type" value="Genomic_DNA"/>
</dbReference>
<keyword evidence="2" id="KW-1185">Reference proteome</keyword>
<protein>
    <submittedName>
        <fullName evidence="1">Uncharacterized protein</fullName>
    </submittedName>
</protein>
<organism evidence="1 2">
    <name type="scientific">Lysinibacillus telephonicus</name>
    <dbReference type="NCBI Taxonomy" id="1714840"/>
    <lineage>
        <taxon>Bacteria</taxon>
        <taxon>Bacillati</taxon>
        <taxon>Bacillota</taxon>
        <taxon>Bacilli</taxon>
        <taxon>Bacillales</taxon>
        <taxon>Bacillaceae</taxon>
        <taxon>Lysinibacillus</taxon>
    </lineage>
</organism>
<reference evidence="1 2" key="1">
    <citation type="submission" date="2018-12" db="EMBL/GenBank/DDBJ databases">
        <authorList>
            <person name="Yu L."/>
        </authorList>
    </citation>
    <scope>NUCLEOTIDE SEQUENCE [LARGE SCALE GENOMIC DNA]</scope>
    <source>
        <strain evidence="1 2">S5H2222</strain>
    </source>
</reference>
<dbReference type="AlphaFoldDB" id="A0A3S0HHV3"/>